<comment type="caution">
    <text evidence="1">The sequence shown here is derived from an EMBL/GenBank/DDBJ whole genome shotgun (WGS) entry which is preliminary data.</text>
</comment>
<gene>
    <name evidence="1" type="ORF">Tci_044721</name>
</gene>
<dbReference type="AlphaFoldDB" id="A0A6L2MFF9"/>
<sequence>MHNDIMAVGSKERPSMLAMVQLDDTPSDDENLRKPGEVVEETYANTSPEKLKLIDAEAEAVYMILNGIGNEMYLIMDACTNAKEMWIAIECLQ</sequence>
<accession>A0A6L2MFF9</accession>
<reference evidence="1" key="1">
    <citation type="journal article" date="2019" name="Sci. Rep.">
        <title>Draft genome of Tanacetum cinerariifolium, the natural source of mosquito coil.</title>
        <authorList>
            <person name="Yamashiro T."/>
            <person name="Shiraishi A."/>
            <person name="Satake H."/>
            <person name="Nakayama K."/>
        </authorList>
    </citation>
    <scope>NUCLEOTIDE SEQUENCE</scope>
</reference>
<protein>
    <submittedName>
        <fullName evidence="1">Uncharacterized protein</fullName>
    </submittedName>
</protein>
<proteinExistence type="predicted"/>
<evidence type="ECO:0000313" key="1">
    <source>
        <dbReference type="EMBL" id="GEU72743.1"/>
    </source>
</evidence>
<dbReference type="EMBL" id="BKCJ010006551">
    <property type="protein sequence ID" value="GEU72743.1"/>
    <property type="molecule type" value="Genomic_DNA"/>
</dbReference>
<organism evidence="1">
    <name type="scientific">Tanacetum cinerariifolium</name>
    <name type="common">Dalmatian daisy</name>
    <name type="synonym">Chrysanthemum cinerariifolium</name>
    <dbReference type="NCBI Taxonomy" id="118510"/>
    <lineage>
        <taxon>Eukaryota</taxon>
        <taxon>Viridiplantae</taxon>
        <taxon>Streptophyta</taxon>
        <taxon>Embryophyta</taxon>
        <taxon>Tracheophyta</taxon>
        <taxon>Spermatophyta</taxon>
        <taxon>Magnoliopsida</taxon>
        <taxon>eudicotyledons</taxon>
        <taxon>Gunneridae</taxon>
        <taxon>Pentapetalae</taxon>
        <taxon>asterids</taxon>
        <taxon>campanulids</taxon>
        <taxon>Asterales</taxon>
        <taxon>Asteraceae</taxon>
        <taxon>Asteroideae</taxon>
        <taxon>Anthemideae</taxon>
        <taxon>Anthemidinae</taxon>
        <taxon>Tanacetum</taxon>
    </lineage>
</organism>
<name>A0A6L2MFF9_TANCI</name>